<evidence type="ECO:0000313" key="2">
    <source>
        <dbReference type="EMBL" id="GAD87500.1"/>
    </source>
</evidence>
<dbReference type="SMART" id="SM00320">
    <property type="entry name" value="WD40"/>
    <property type="match status" value="2"/>
</dbReference>
<dbReference type="InterPro" id="IPR011044">
    <property type="entry name" value="Quino_amine_DH_bsu"/>
</dbReference>
<accession>U5EJP5</accession>
<sequence length="925" mass="97447">MTGTENRYRHSLSTGQDRRLDLLFDDSDAAEIEPLLAAIRETGVLPGRPGAEPAPVIAVLITPALLEHYDEAGLTAATAGYQDVVPVSFLPGAAPVFEDLSQTLVRKIGPAEAARQIELTVQHGGGILVGWQRLADQAIKWRDESAGLLRAPDIAAALTIAHSDTALSSPHRRVVLDYVRTSEVAATKRRRLWSGVVSTAALLLAVVLIIAVTQAFSARRAQLAADLAANRADADRLSRAAISLIDADPDLPSILAATAYDLAETDLANEARAGAAAKTWPHTSVPIDYQPQTITGARDVERFAVSEADQPVVHVQRIDGDGGVAETARIEVETTKGHQVKGFLSPDGSRLATTEAAPGTLRLFDAASGTPAKSSWVTGDDQLFGWLTNDRLLVGRGDRLLSMGLDGGAEIVLTAPSGQVVDEAGISRNGRFVVAGTAESLIRVDLHRELPDRTAAVADAWEVAVNDSGTLAVAATNPLATTVDFAADPPEVSELGSFFGSSVAFLADQLVVSGQRDGVFAFFARDEHRAEWLESATMRAHLAGSVRPATAGGTHLVTLGNDRYLRVWDIAEDAGARSYLSRASKAGINEVSARETEPRLSARNQIRFATPQDVVLAGRAGYATVLAADSLAEIEPPQRRRQREAGRCSDCAGVPGYFSSLESELLLSRNGRFLAAVSSKAVWISGHSPQSHYFDGPGQAKITATPPRVTAGGGEGVGAVADDGSVVLVADDSVVATLPAGGSMVDHEYREQRKPVGLFAGAPASLVVTADGYTRDSTGTEQRLTLPAGTELAACELPALTDYLCVTTAGALLRITGTASTEIGAVGDGLRPFALRLSADQRRVAVLGRTGLSIVDLDSGTRQRVANRLPERMITDVAFSPEDDRILAVRTDGTAIVVDRPGAAAPPRALTEAETRRFAVPSGGR</sequence>
<evidence type="ECO:0000313" key="3">
    <source>
        <dbReference type="Proteomes" id="UP000017048"/>
    </source>
</evidence>
<dbReference type="STRING" id="1824.SAMN05444423_103226"/>
<keyword evidence="3" id="KW-1185">Reference proteome</keyword>
<feature type="transmembrane region" description="Helical" evidence="1">
    <location>
        <begin position="192"/>
        <end position="212"/>
    </location>
</feature>
<dbReference type="InterPro" id="IPR001680">
    <property type="entry name" value="WD40_rpt"/>
</dbReference>
<organism evidence="2 3">
    <name type="scientific">Nocardia asteroides NBRC 15531</name>
    <dbReference type="NCBI Taxonomy" id="1110697"/>
    <lineage>
        <taxon>Bacteria</taxon>
        <taxon>Bacillati</taxon>
        <taxon>Actinomycetota</taxon>
        <taxon>Actinomycetes</taxon>
        <taxon>Mycobacteriales</taxon>
        <taxon>Nocardiaceae</taxon>
        <taxon>Nocardia</taxon>
    </lineage>
</organism>
<proteinExistence type="predicted"/>
<comment type="caution">
    <text evidence="2">The sequence shown here is derived from an EMBL/GenBank/DDBJ whole genome shotgun (WGS) entry which is preliminary data.</text>
</comment>
<keyword evidence="1" id="KW-0472">Membrane</keyword>
<gene>
    <name evidence="2" type="ORF">NCAST_35_00220</name>
</gene>
<dbReference type="Gene3D" id="2.130.10.10">
    <property type="entry name" value="YVTN repeat-like/Quinoprotein amine dehydrogenase"/>
    <property type="match status" value="2"/>
</dbReference>
<dbReference type="Proteomes" id="UP000017048">
    <property type="component" value="Unassembled WGS sequence"/>
</dbReference>
<keyword evidence="1" id="KW-0812">Transmembrane</keyword>
<evidence type="ECO:0000256" key="1">
    <source>
        <dbReference type="SAM" id="Phobius"/>
    </source>
</evidence>
<dbReference type="eggNOG" id="ENOG5032DT9">
    <property type="taxonomic scope" value="Bacteria"/>
</dbReference>
<dbReference type="InterPro" id="IPR015943">
    <property type="entry name" value="WD40/YVTN_repeat-like_dom_sf"/>
</dbReference>
<dbReference type="SUPFAM" id="SSF50969">
    <property type="entry name" value="YVTN repeat-like/Quinoprotein amine dehydrogenase"/>
    <property type="match status" value="2"/>
</dbReference>
<reference evidence="2 3" key="1">
    <citation type="journal article" date="2014" name="BMC Genomics">
        <title>Genome based analysis of type-I polyketide synthase and nonribosomal peptide synthetase gene clusters in seven strains of five representative Nocardia species.</title>
        <authorList>
            <person name="Komaki H."/>
            <person name="Ichikawa N."/>
            <person name="Hosoyama A."/>
            <person name="Takahashi-Nakaguchi A."/>
            <person name="Matsuzawa T."/>
            <person name="Suzuki K."/>
            <person name="Fujita N."/>
            <person name="Gonoi T."/>
        </authorList>
    </citation>
    <scope>NUCLEOTIDE SEQUENCE [LARGE SCALE GENOMIC DNA]</scope>
    <source>
        <strain evidence="2 3">NBRC 15531</strain>
    </source>
</reference>
<keyword evidence="1" id="KW-1133">Transmembrane helix</keyword>
<name>U5EJP5_NOCAS</name>
<dbReference type="AlphaFoldDB" id="U5EJP5"/>
<protein>
    <submittedName>
        <fullName evidence="2">Uncharacterized protein</fullName>
    </submittedName>
</protein>
<dbReference type="EMBL" id="BAFO02000035">
    <property type="protein sequence ID" value="GAD87500.1"/>
    <property type="molecule type" value="Genomic_DNA"/>
</dbReference>